<feature type="compositionally biased region" description="Low complexity" evidence="3">
    <location>
        <begin position="417"/>
        <end position="440"/>
    </location>
</feature>
<proteinExistence type="predicted"/>
<evidence type="ECO:0000256" key="2">
    <source>
        <dbReference type="ARBA" id="ARBA00023239"/>
    </source>
</evidence>
<dbReference type="GO" id="GO:0016829">
    <property type="term" value="F:lyase activity"/>
    <property type="evidence" value="ECO:0007669"/>
    <property type="project" value="UniProtKB-KW"/>
</dbReference>
<evidence type="ECO:0000256" key="3">
    <source>
        <dbReference type="SAM" id="MobiDB-lite"/>
    </source>
</evidence>
<evidence type="ECO:0000256" key="1">
    <source>
        <dbReference type="ARBA" id="ARBA00022729"/>
    </source>
</evidence>
<keyword evidence="7" id="KW-1185">Reference proteome</keyword>
<accession>A0A5N5QCR6</accession>
<dbReference type="Gene3D" id="1.50.10.100">
    <property type="entry name" value="Chondroitin AC/alginate lyase"/>
    <property type="match status" value="1"/>
</dbReference>
<evidence type="ECO:0000256" key="4">
    <source>
        <dbReference type="SAM" id="SignalP"/>
    </source>
</evidence>
<sequence length="465" mass="49985">MVRRLRSGLAASVALFITPAMSMTSYANEFFTPESILGSSWVANAKWAQSGVIEDAKFVAAQGPWTVTSKPIMPPSNNSHDYMSLRPYFWPDCSSVGNTTVLTNEQIYTMCPYVRRDGQFNPDARMVNDTGAFQAMTDSIFYNALAWSFNKESTYATNIANAINTWFINSETSMTPHLNYSQLLRGPGEQKGSHTGILDLKCMSKLVSGVLLMRQGQAPEWTSALNDGLNTWVKQYIIWLTTNSLALEEKAAPNNHGSFYFNQLAALQVLVGDTAGAKATIEEFFTGIYQDQISANGDQPLETDRTRPYHYRAYNLAAMVVNAKIGAYVGITDAWNRTTKAGVGIQQAADYAMTLPATGEENYVQELFPPLAAVASVYGDPDGKYAAFLKSKDTSYPGSGYYLLAQGLSDSGLTQPASSSNSGGSSTTGSSGSSGSSNNSAGAKAEMGGIIMTIAALVATAVVSL</sequence>
<name>A0A5N5QCR6_9AGAM</name>
<dbReference type="AlphaFoldDB" id="A0A5N5QCR6"/>
<feature type="chain" id="PRO_5024283379" description="Alginate lyase domain-containing protein" evidence="4">
    <location>
        <begin position="28"/>
        <end position="465"/>
    </location>
</feature>
<keyword evidence="1 4" id="KW-0732">Signal</keyword>
<dbReference type="InterPro" id="IPR008929">
    <property type="entry name" value="Chondroitin_lyas"/>
</dbReference>
<gene>
    <name evidence="6" type="ORF">CTheo_7230</name>
</gene>
<evidence type="ECO:0000313" key="6">
    <source>
        <dbReference type="EMBL" id="KAB5589323.1"/>
    </source>
</evidence>
<protein>
    <recommendedName>
        <fullName evidence="5">Alginate lyase domain-containing protein</fullName>
    </recommendedName>
</protein>
<reference evidence="6 7" key="1">
    <citation type="journal article" date="2019" name="Fungal Biol. Biotechnol.">
        <title>Draft genome sequence of fastidious pathogen Ceratobasidium theobromae, which causes vascular-streak dieback in Theobroma cacao.</title>
        <authorList>
            <person name="Ali S.S."/>
            <person name="Asman A."/>
            <person name="Shao J."/>
            <person name="Firmansyah A.P."/>
            <person name="Susilo A.W."/>
            <person name="Rosmana A."/>
            <person name="McMahon P."/>
            <person name="Junaid M."/>
            <person name="Guest D."/>
            <person name="Kheng T.Y."/>
            <person name="Meinhardt L.W."/>
            <person name="Bailey B.A."/>
        </authorList>
    </citation>
    <scope>NUCLEOTIDE SEQUENCE [LARGE SCALE GENOMIC DNA]</scope>
    <source>
        <strain evidence="6 7">CT2</strain>
    </source>
</reference>
<organism evidence="6 7">
    <name type="scientific">Ceratobasidium theobromae</name>
    <dbReference type="NCBI Taxonomy" id="1582974"/>
    <lineage>
        <taxon>Eukaryota</taxon>
        <taxon>Fungi</taxon>
        <taxon>Dikarya</taxon>
        <taxon>Basidiomycota</taxon>
        <taxon>Agaricomycotina</taxon>
        <taxon>Agaricomycetes</taxon>
        <taxon>Cantharellales</taxon>
        <taxon>Ceratobasidiaceae</taxon>
        <taxon>Ceratobasidium</taxon>
    </lineage>
</organism>
<dbReference type="SUPFAM" id="SSF48230">
    <property type="entry name" value="Chondroitin AC/alginate lyase"/>
    <property type="match status" value="1"/>
</dbReference>
<dbReference type="Pfam" id="PF05426">
    <property type="entry name" value="Alginate_lyase"/>
    <property type="match status" value="1"/>
</dbReference>
<evidence type="ECO:0000259" key="5">
    <source>
        <dbReference type="Pfam" id="PF05426"/>
    </source>
</evidence>
<feature type="domain" description="Alginate lyase" evidence="5">
    <location>
        <begin position="66"/>
        <end position="354"/>
    </location>
</feature>
<dbReference type="EMBL" id="SSOP01000286">
    <property type="protein sequence ID" value="KAB5589323.1"/>
    <property type="molecule type" value="Genomic_DNA"/>
</dbReference>
<dbReference type="GO" id="GO:0042597">
    <property type="term" value="C:periplasmic space"/>
    <property type="evidence" value="ECO:0007669"/>
    <property type="project" value="InterPro"/>
</dbReference>
<dbReference type="OrthoDB" id="63533at2759"/>
<feature type="region of interest" description="Disordered" evidence="3">
    <location>
        <begin position="413"/>
        <end position="440"/>
    </location>
</feature>
<comment type="caution">
    <text evidence="6">The sequence shown here is derived from an EMBL/GenBank/DDBJ whole genome shotgun (WGS) entry which is preliminary data.</text>
</comment>
<evidence type="ECO:0000313" key="7">
    <source>
        <dbReference type="Proteomes" id="UP000383932"/>
    </source>
</evidence>
<keyword evidence="2" id="KW-0456">Lyase</keyword>
<feature type="signal peptide" evidence="4">
    <location>
        <begin position="1"/>
        <end position="27"/>
    </location>
</feature>
<dbReference type="Proteomes" id="UP000383932">
    <property type="component" value="Unassembled WGS sequence"/>
</dbReference>
<dbReference type="InterPro" id="IPR008397">
    <property type="entry name" value="Alginate_lyase_dom"/>
</dbReference>